<dbReference type="EnsemblMetazoa" id="XM_019901228.1">
    <property type="protein sequence ID" value="XP_019756787.1"/>
    <property type="gene ID" value="LOC109535338"/>
</dbReference>
<feature type="coiled-coil region" evidence="1">
    <location>
        <begin position="10"/>
        <end position="195"/>
    </location>
</feature>
<protein>
    <submittedName>
        <fullName evidence="3">Uncharacterized protein</fullName>
    </submittedName>
</protein>
<keyword evidence="4" id="KW-1185">Reference proteome</keyword>
<dbReference type="Proteomes" id="UP000019118">
    <property type="component" value="Unassembled WGS sequence"/>
</dbReference>
<evidence type="ECO:0000256" key="1">
    <source>
        <dbReference type="SAM" id="Coils"/>
    </source>
</evidence>
<dbReference type="AlphaFoldDB" id="A0AAR5P7F8"/>
<evidence type="ECO:0000313" key="3">
    <source>
        <dbReference type="EnsemblMetazoa" id="XP_019756787.1"/>
    </source>
</evidence>
<reference evidence="3" key="2">
    <citation type="submission" date="2024-08" db="UniProtKB">
        <authorList>
            <consortium name="EnsemblMetazoa"/>
        </authorList>
    </citation>
    <scope>IDENTIFICATION</scope>
</reference>
<evidence type="ECO:0000256" key="2">
    <source>
        <dbReference type="SAM" id="MobiDB-lite"/>
    </source>
</evidence>
<feature type="compositionally biased region" description="Polar residues" evidence="2">
    <location>
        <begin position="429"/>
        <end position="449"/>
    </location>
</feature>
<accession>A0AAR5P7F8</accession>
<keyword evidence="1" id="KW-0175">Coiled coil</keyword>
<reference evidence="4" key="1">
    <citation type="journal article" date="2013" name="Genome Biol.">
        <title>Draft genome of the mountain pine beetle, Dendroctonus ponderosae Hopkins, a major forest pest.</title>
        <authorList>
            <person name="Keeling C.I."/>
            <person name="Yuen M.M."/>
            <person name="Liao N.Y."/>
            <person name="Docking T.R."/>
            <person name="Chan S.K."/>
            <person name="Taylor G.A."/>
            <person name="Palmquist D.L."/>
            <person name="Jackman S.D."/>
            <person name="Nguyen A."/>
            <person name="Li M."/>
            <person name="Henderson H."/>
            <person name="Janes J.K."/>
            <person name="Zhao Y."/>
            <person name="Pandoh P."/>
            <person name="Moore R."/>
            <person name="Sperling F.A."/>
            <person name="Huber D.P."/>
            <person name="Birol I."/>
            <person name="Jones S.J."/>
            <person name="Bohlmann J."/>
        </authorList>
    </citation>
    <scope>NUCLEOTIDE SEQUENCE</scope>
</reference>
<sequence length="474" mass="54724">MELANIWKRIEQMENKLDGRRADNRELHQQLTDFFAAGSSNDVTNYVDLKEKLHTTYREINTLEAKLIDLDMRVTAEREEFQLKNDQQSKAHEEPEMKHLKLKSEEIENRKNEHKRNGKCTCPEIKYQQLTIPFAAVSVEHLNNELQLVQATMDLEQDEMETQLRRELIDLNSKIWRQQNIAKEVQIKIDDLERRQQAVVRPQNMYAGAQELQFFQLNQLEDVFAVDLDSSNAQQKSTKNVDNNEGNVQVHGKKPDLPCAEAQLSFETLKCNKNSAKFNQAQVNKWNNKNLKMPAYEAENQQTGSCLSESVLKRASQTINNEYKISSYSDVGTEIAAITQESLEIHRDINTRKNTMKEHIKSSCTNIIRSSKRIGSIKPSRPKCKKDDSQIIIPKWENKSNKTATGNVSSLPKRTSLKSHYNPLSVQKRSSKCSNETFANNPTMQTSEQDVPKKRKLFNINNLEYLEDLIPVNE</sequence>
<feature type="region of interest" description="Disordered" evidence="2">
    <location>
        <begin position="429"/>
        <end position="450"/>
    </location>
</feature>
<proteinExistence type="predicted"/>
<organism evidence="3 4">
    <name type="scientific">Dendroctonus ponderosae</name>
    <name type="common">Mountain pine beetle</name>
    <dbReference type="NCBI Taxonomy" id="77166"/>
    <lineage>
        <taxon>Eukaryota</taxon>
        <taxon>Metazoa</taxon>
        <taxon>Ecdysozoa</taxon>
        <taxon>Arthropoda</taxon>
        <taxon>Hexapoda</taxon>
        <taxon>Insecta</taxon>
        <taxon>Pterygota</taxon>
        <taxon>Neoptera</taxon>
        <taxon>Endopterygota</taxon>
        <taxon>Coleoptera</taxon>
        <taxon>Polyphaga</taxon>
        <taxon>Cucujiformia</taxon>
        <taxon>Curculionidae</taxon>
        <taxon>Scolytinae</taxon>
        <taxon>Dendroctonus</taxon>
    </lineage>
</organism>
<name>A0AAR5P7F8_DENPD</name>
<evidence type="ECO:0000313" key="4">
    <source>
        <dbReference type="Proteomes" id="UP000019118"/>
    </source>
</evidence>